<dbReference type="RefSeq" id="XP_058339128.1">
    <property type="nucleotide sequence ID" value="XM_058490145.1"/>
</dbReference>
<evidence type="ECO:0000313" key="1">
    <source>
        <dbReference type="EMBL" id="KAJ8654214.1"/>
    </source>
</evidence>
<comment type="caution">
    <text evidence="1">The sequence shown here is derived from an EMBL/GenBank/DDBJ whole genome shotgun (WGS) entry which is preliminary data.</text>
</comment>
<name>A0AAD7XRL5_9FUNG</name>
<accession>A0AAD7XRL5</accession>
<dbReference type="Proteomes" id="UP001234581">
    <property type="component" value="Unassembled WGS sequence"/>
</dbReference>
<sequence>MSSSPFFTSGLAMWSPAVVVNPRLPPSSTLTAPDTLTTTTTTDPSAMAMHSSFYHQPLYEPRLCVLCGLPHRAPDGHGKSLNECDSDVLSYLFHDHSTVSDVSPEHFPDLTDATKPDRVIFVRSPSYHKRSWWKACLVYIRLLFKKILYHKQHVHPSKRQ</sequence>
<reference evidence="1 2" key="1">
    <citation type="submission" date="2023-03" db="EMBL/GenBank/DDBJ databases">
        <title>Genome sequence of Lichtheimia ornata CBS 291.66.</title>
        <authorList>
            <person name="Mohabir J.T."/>
            <person name="Shea T.P."/>
            <person name="Kurbessoian T."/>
            <person name="Berby B."/>
            <person name="Fontaine J."/>
            <person name="Livny J."/>
            <person name="Gnirke A."/>
            <person name="Stajich J.E."/>
            <person name="Cuomo C.A."/>
        </authorList>
    </citation>
    <scope>NUCLEOTIDE SEQUENCE [LARGE SCALE GENOMIC DNA]</scope>
    <source>
        <strain evidence="1">CBS 291.66</strain>
    </source>
</reference>
<organism evidence="1 2">
    <name type="scientific">Lichtheimia ornata</name>
    <dbReference type="NCBI Taxonomy" id="688661"/>
    <lineage>
        <taxon>Eukaryota</taxon>
        <taxon>Fungi</taxon>
        <taxon>Fungi incertae sedis</taxon>
        <taxon>Mucoromycota</taxon>
        <taxon>Mucoromycotina</taxon>
        <taxon>Mucoromycetes</taxon>
        <taxon>Mucorales</taxon>
        <taxon>Lichtheimiaceae</taxon>
        <taxon>Lichtheimia</taxon>
    </lineage>
</organism>
<dbReference type="GeneID" id="83217566"/>
<evidence type="ECO:0000313" key="2">
    <source>
        <dbReference type="Proteomes" id="UP001234581"/>
    </source>
</evidence>
<proteinExistence type="predicted"/>
<keyword evidence="2" id="KW-1185">Reference proteome</keyword>
<dbReference type="EMBL" id="JARTCD010000065">
    <property type="protein sequence ID" value="KAJ8654214.1"/>
    <property type="molecule type" value="Genomic_DNA"/>
</dbReference>
<gene>
    <name evidence="1" type="ORF">O0I10_010162</name>
</gene>
<protein>
    <submittedName>
        <fullName evidence="1">Uncharacterized protein</fullName>
    </submittedName>
</protein>
<dbReference type="AlphaFoldDB" id="A0AAD7XRL5"/>